<dbReference type="EMBL" id="VSWC01000001">
    <property type="protein sequence ID" value="KAA1119750.1"/>
    <property type="molecule type" value="Genomic_DNA"/>
</dbReference>
<dbReference type="AlphaFoldDB" id="A0A5B0R2R8"/>
<feature type="region of interest" description="Disordered" evidence="1">
    <location>
        <begin position="1"/>
        <end position="71"/>
    </location>
</feature>
<organism evidence="2 3">
    <name type="scientific">Puccinia graminis f. sp. tritici</name>
    <dbReference type="NCBI Taxonomy" id="56615"/>
    <lineage>
        <taxon>Eukaryota</taxon>
        <taxon>Fungi</taxon>
        <taxon>Dikarya</taxon>
        <taxon>Basidiomycota</taxon>
        <taxon>Pucciniomycotina</taxon>
        <taxon>Pucciniomycetes</taxon>
        <taxon>Pucciniales</taxon>
        <taxon>Pucciniaceae</taxon>
        <taxon>Puccinia</taxon>
    </lineage>
</organism>
<feature type="region of interest" description="Disordered" evidence="1">
    <location>
        <begin position="512"/>
        <end position="537"/>
    </location>
</feature>
<accession>A0A5B0R2R8</accession>
<feature type="compositionally biased region" description="Low complexity" evidence="1">
    <location>
        <begin position="225"/>
        <end position="245"/>
    </location>
</feature>
<feature type="compositionally biased region" description="Polar residues" evidence="1">
    <location>
        <begin position="36"/>
        <end position="45"/>
    </location>
</feature>
<feature type="region of interest" description="Disordered" evidence="1">
    <location>
        <begin position="567"/>
        <end position="589"/>
    </location>
</feature>
<name>A0A5B0R2R8_PUCGR</name>
<evidence type="ECO:0000313" key="3">
    <source>
        <dbReference type="Proteomes" id="UP000324748"/>
    </source>
</evidence>
<feature type="region of interest" description="Disordered" evidence="1">
    <location>
        <begin position="119"/>
        <end position="349"/>
    </location>
</feature>
<feature type="compositionally biased region" description="Basic and acidic residues" evidence="1">
    <location>
        <begin position="123"/>
        <end position="136"/>
    </location>
</feature>
<feature type="compositionally biased region" description="Polar residues" evidence="1">
    <location>
        <begin position="1"/>
        <end position="22"/>
    </location>
</feature>
<reference evidence="2 3" key="1">
    <citation type="submission" date="2019-05" db="EMBL/GenBank/DDBJ databases">
        <title>Emergence of the Ug99 lineage of the wheat stem rust pathogen through somatic hybridization.</title>
        <authorList>
            <person name="Li F."/>
            <person name="Upadhyaya N.M."/>
            <person name="Sperschneider J."/>
            <person name="Matny O."/>
            <person name="Nguyen-Phuc H."/>
            <person name="Mago R."/>
            <person name="Raley C."/>
            <person name="Miller M.E."/>
            <person name="Silverstein K.A.T."/>
            <person name="Henningsen E."/>
            <person name="Hirsch C.D."/>
            <person name="Visser B."/>
            <person name="Pretorius Z.A."/>
            <person name="Steffenson B.J."/>
            <person name="Schwessinger B."/>
            <person name="Dodds P.N."/>
            <person name="Figueroa M."/>
        </authorList>
    </citation>
    <scope>NUCLEOTIDE SEQUENCE [LARGE SCALE GENOMIC DNA]</scope>
    <source>
        <strain evidence="2">21-0</strain>
    </source>
</reference>
<feature type="compositionally biased region" description="Polar residues" evidence="1">
    <location>
        <begin position="340"/>
        <end position="349"/>
    </location>
</feature>
<sequence>MNIDQPSMPTASPGALQSTDPSSGPKPQASTPPPTQQDIEANFPSQEPKFEEFSVRKNAPGPPPPLVPAEPLLDNEIQQITAEEFERSIKAAEHATEGLRNLKLPRSVKDLVELLGRTLTSTKRSELVKFQQEKQSRFKQSAPGGHTSHGSNPPPQKRLRKSKPTKPVDLLSKKPVTRASLKQSSPPEKQSDVSQLPPLDPAQPQDRVLQESPSDAAAPIPPSSPAATNNISPNNIPIEPAPSSIHNNSNAAPDREPPPEMPNPKPAAHIPPPTPVDPSFNKPPQPKNPFPPLAPNPGRDPTSTQFPSVERSDLPPGAPTPEPPNGPTNPSPDVPPNSTASSNPSQLTIIKSDDVRIEIIKIHEGIDGAKPSWQRYQTTWTSLTNLVQFLGSINASCRSTQARVQLPTYYMLIPILDSDNQRQKGFLSPSHNEQWYCPDVLDFDLLAKFGNKENPPEPHISIQSKTPHPESTLVRFLYRLAHPSQPSITEWSKIVAASVELMADNLYAPPAPITDNDDQLVQDPSPDNPQPAPRASSGDVLHEFRSVILDVYAAYIIFQTHALSQAPLSQTKKKAESRNRRNSARPAAGAITNPQEILLSWLMFEKNPLDKWLATNADKTSNP</sequence>
<evidence type="ECO:0000313" key="2">
    <source>
        <dbReference type="EMBL" id="KAA1119750.1"/>
    </source>
</evidence>
<protein>
    <submittedName>
        <fullName evidence="2">Uncharacterized protein</fullName>
    </submittedName>
</protein>
<gene>
    <name evidence="2" type="ORF">PGT21_033211</name>
</gene>
<evidence type="ECO:0000256" key="1">
    <source>
        <dbReference type="SAM" id="MobiDB-lite"/>
    </source>
</evidence>
<feature type="compositionally biased region" description="Pro residues" evidence="1">
    <location>
        <begin position="316"/>
        <end position="335"/>
    </location>
</feature>
<dbReference type="Proteomes" id="UP000324748">
    <property type="component" value="Unassembled WGS sequence"/>
</dbReference>
<proteinExistence type="predicted"/>
<dbReference type="OrthoDB" id="10359721at2759"/>
<feature type="compositionally biased region" description="Low complexity" evidence="1">
    <location>
        <begin position="202"/>
        <end position="218"/>
    </location>
</feature>
<feature type="compositionally biased region" description="Pro residues" evidence="1">
    <location>
        <begin position="259"/>
        <end position="295"/>
    </location>
</feature>
<feature type="compositionally biased region" description="Polar residues" evidence="1">
    <location>
        <begin position="180"/>
        <end position="194"/>
    </location>
</feature>
<comment type="caution">
    <text evidence="2">The sequence shown here is derived from an EMBL/GenBank/DDBJ whole genome shotgun (WGS) entry which is preliminary data.</text>
</comment>
<keyword evidence="3" id="KW-1185">Reference proteome</keyword>